<name>A0A4Z1KPA9_9HELO</name>
<organism evidence="2 3">
    <name type="scientific">Botrytis porri</name>
    <dbReference type="NCBI Taxonomy" id="87229"/>
    <lineage>
        <taxon>Eukaryota</taxon>
        <taxon>Fungi</taxon>
        <taxon>Dikarya</taxon>
        <taxon>Ascomycota</taxon>
        <taxon>Pezizomycotina</taxon>
        <taxon>Leotiomycetes</taxon>
        <taxon>Helotiales</taxon>
        <taxon>Sclerotiniaceae</taxon>
        <taxon>Botrytis</taxon>
    </lineage>
</organism>
<evidence type="ECO:0000256" key="1">
    <source>
        <dbReference type="SAM" id="Coils"/>
    </source>
</evidence>
<comment type="caution">
    <text evidence="2">The sequence shown here is derived from an EMBL/GenBank/DDBJ whole genome shotgun (WGS) entry which is preliminary data.</text>
</comment>
<keyword evidence="1" id="KW-0175">Coiled coil</keyword>
<gene>
    <name evidence="2" type="ORF">BPOR_0201g00190</name>
</gene>
<dbReference type="EMBL" id="PQXO01000201">
    <property type="protein sequence ID" value="TGO87831.1"/>
    <property type="molecule type" value="Genomic_DNA"/>
</dbReference>
<evidence type="ECO:0000313" key="2">
    <source>
        <dbReference type="EMBL" id="TGO87831.1"/>
    </source>
</evidence>
<proteinExistence type="predicted"/>
<accession>A0A4Z1KPA9</accession>
<dbReference type="AlphaFoldDB" id="A0A4Z1KPA9"/>
<protein>
    <submittedName>
        <fullName evidence="2">Uncharacterized protein</fullName>
    </submittedName>
</protein>
<reference evidence="2 3" key="1">
    <citation type="submission" date="2017-12" db="EMBL/GenBank/DDBJ databases">
        <title>Comparative genomics of Botrytis spp.</title>
        <authorList>
            <person name="Valero-Jimenez C.A."/>
            <person name="Tapia P."/>
            <person name="Veloso J."/>
            <person name="Silva-Moreno E."/>
            <person name="Staats M."/>
            <person name="Valdes J.H."/>
            <person name="Van Kan J.A.L."/>
        </authorList>
    </citation>
    <scope>NUCLEOTIDE SEQUENCE [LARGE SCALE GENOMIC DNA]</scope>
    <source>
        <strain evidence="2 3">MUCL3349</strain>
    </source>
</reference>
<feature type="coiled-coil region" evidence="1">
    <location>
        <begin position="134"/>
        <end position="187"/>
    </location>
</feature>
<feature type="coiled-coil region" evidence="1">
    <location>
        <begin position="20"/>
        <end position="54"/>
    </location>
</feature>
<evidence type="ECO:0000313" key="3">
    <source>
        <dbReference type="Proteomes" id="UP000297280"/>
    </source>
</evidence>
<keyword evidence="3" id="KW-1185">Reference proteome</keyword>
<sequence>MPPPFLQEAKNHRAKCVQMRNEFALLLARYQQEIQEHKRKIETLKIAKIEAEMTGTFWQKFRYIAPSEILEESSWQAGGRAIDPPSLEAAQILHLLTSSPRSHLYLYQTSHIKIQLPFNATHYNNLKMPSRIEKNKLNDQLTRLNQAVRDLQDSRTETPDESFIELTRQIQEMAREIVRRVAEIERELALISAMRALENLRNLIREARE</sequence>
<dbReference type="Proteomes" id="UP000297280">
    <property type="component" value="Unassembled WGS sequence"/>
</dbReference>